<protein>
    <submittedName>
        <fullName evidence="1">Uncharacterized protein</fullName>
    </submittedName>
</protein>
<proteinExistence type="predicted"/>
<comment type="caution">
    <text evidence="1">The sequence shown here is derived from an EMBL/GenBank/DDBJ whole genome shotgun (WGS) entry which is preliminary data.</text>
</comment>
<evidence type="ECO:0000313" key="1">
    <source>
        <dbReference type="EMBL" id="RAI85565.1"/>
    </source>
</evidence>
<dbReference type="EMBL" id="QLLK01000013">
    <property type="protein sequence ID" value="RAI85565.1"/>
    <property type="molecule type" value="Genomic_DNA"/>
</dbReference>
<dbReference type="AlphaFoldDB" id="A0A327NZN5"/>
<dbReference type="Proteomes" id="UP000249610">
    <property type="component" value="Unassembled WGS sequence"/>
</dbReference>
<reference evidence="1 2" key="1">
    <citation type="submission" date="2018-06" db="EMBL/GenBank/DDBJ databases">
        <title>Genomic Encyclopedia of Archaeal and Bacterial Type Strains, Phase II (KMG-II): from individual species to whole genera.</title>
        <authorList>
            <person name="Goeker M."/>
        </authorList>
    </citation>
    <scope>NUCLEOTIDE SEQUENCE [LARGE SCALE GENOMIC DNA]</scope>
    <source>
        <strain evidence="1 2">DSM 23446</strain>
    </source>
</reference>
<gene>
    <name evidence="1" type="ORF">LV83_03645</name>
</gene>
<sequence length="71" mass="7697">MGLLVGGWRLSGMGCRVWVVGYRFSVGGCRLSVVGYGLSVIGFQLADVGWIVFLLPTDPLFTQLCLLIAVY</sequence>
<keyword evidence="2" id="KW-1185">Reference proteome</keyword>
<evidence type="ECO:0000313" key="2">
    <source>
        <dbReference type="Proteomes" id="UP000249610"/>
    </source>
</evidence>
<accession>A0A327NZN5</accession>
<organism evidence="1 2">
    <name type="scientific">Algoriphagus yeomjeoni</name>
    <dbReference type="NCBI Taxonomy" id="291403"/>
    <lineage>
        <taxon>Bacteria</taxon>
        <taxon>Pseudomonadati</taxon>
        <taxon>Bacteroidota</taxon>
        <taxon>Cytophagia</taxon>
        <taxon>Cytophagales</taxon>
        <taxon>Cyclobacteriaceae</taxon>
        <taxon>Algoriphagus</taxon>
    </lineage>
</organism>
<name>A0A327NZN5_9BACT</name>